<dbReference type="AlphaFoldDB" id="A0AAD9JP52"/>
<evidence type="ECO:0000313" key="3">
    <source>
        <dbReference type="Proteomes" id="UP001208570"/>
    </source>
</evidence>
<feature type="compositionally biased region" description="Polar residues" evidence="1">
    <location>
        <begin position="195"/>
        <end position="206"/>
    </location>
</feature>
<evidence type="ECO:0008006" key="4">
    <source>
        <dbReference type="Google" id="ProtNLM"/>
    </source>
</evidence>
<dbReference type="PANTHER" id="PTHR12198">
    <property type="entry name" value="HOMEOBOX PROTEIN PROSPERO/PROX-1/CEH-26"/>
    <property type="match status" value="1"/>
</dbReference>
<dbReference type="EMBL" id="JAODUP010000204">
    <property type="protein sequence ID" value="KAK2156829.1"/>
    <property type="molecule type" value="Genomic_DNA"/>
</dbReference>
<feature type="region of interest" description="Disordered" evidence="1">
    <location>
        <begin position="271"/>
        <end position="299"/>
    </location>
</feature>
<feature type="region of interest" description="Disordered" evidence="1">
    <location>
        <begin position="445"/>
        <end position="544"/>
    </location>
</feature>
<keyword evidence="3" id="KW-1185">Reference proteome</keyword>
<dbReference type="PANTHER" id="PTHR12198:SF0">
    <property type="entry name" value="HOMEOBOX PROTEIN PROSPERO"/>
    <property type="match status" value="1"/>
</dbReference>
<accession>A0AAD9JP52</accession>
<evidence type="ECO:0000313" key="2">
    <source>
        <dbReference type="EMBL" id="KAK2156829.1"/>
    </source>
</evidence>
<feature type="compositionally biased region" description="Basic and acidic residues" evidence="1">
    <location>
        <begin position="175"/>
        <end position="189"/>
    </location>
</feature>
<dbReference type="GO" id="GO:0000981">
    <property type="term" value="F:DNA-binding transcription factor activity, RNA polymerase II-specific"/>
    <property type="evidence" value="ECO:0007669"/>
    <property type="project" value="TreeGrafter"/>
</dbReference>
<sequence>MDTSTTTSTPKRGADETNGRNLDSPIADEVGDKTPPEIYGSSRRSPTPPPASDSLSNLHRVTDMLKDKLNSGSDFNRATSASTLDLSIDNKKSPYIKPVNGCTTTSYQAGNNKMDPFSMAAAAAAVASQQHMSMILTNELYNNESNVLRGILQGKERMFDCDGKLHPGKRFSDLYKSHVDGGDQSRGDTGDSGDSFRSTSPGNASFDSDPECGVNDDVSDPEENKESSLREADDGYLDDERDDVSSPQADVDSDGCDLKRSRVENIVNAMKNSPEGLITPPERRPKRKQYIPQQHGSLEPSHKVRKLEKEILQKQLKQMQHQLSVMQQRYGELFDQGELSDTSDLEMSPDCPEGARMMSGGERQKTKMAGTFSQLDFDASHLIKEASQLVHEQEFFTKHGVSPSGQLVVGKSFSDIDSLAKVLKAEITHRVGSLVDAVVAQFVQKQPKHSNTPRRSPSPATPVVKSKKESSSSPAVEPPALKSKSPTPSVVQNNNNNNNHNNNNNNNVVKDNITMAGASKYPPHSHLSSHQREDICSSKPPRTKVTDKITHPFFDFHHKPFGDFMRAHPALFPPPPYFPPQIPPIQPLYAKEPEQTEALALVVGTPTKKKRTKVTDTRLSPRAARALLHENMPHGGGGGGGPFDGTPKHGHHLGHPSEAYGHPPLIPISLPTSVAIPNPSLQHSDILAMYSNNGDVNSTFNDSARRVHSPSSSPNMTHTPMEALHHQLKAECESYDHLMQESYGFDGSMAIISFFFF</sequence>
<organism evidence="2 3">
    <name type="scientific">Paralvinella palmiformis</name>
    <dbReference type="NCBI Taxonomy" id="53620"/>
    <lineage>
        <taxon>Eukaryota</taxon>
        <taxon>Metazoa</taxon>
        <taxon>Spiralia</taxon>
        <taxon>Lophotrochozoa</taxon>
        <taxon>Annelida</taxon>
        <taxon>Polychaeta</taxon>
        <taxon>Sedentaria</taxon>
        <taxon>Canalipalpata</taxon>
        <taxon>Terebellida</taxon>
        <taxon>Terebelliformia</taxon>
        <taxon>Alvinellidae</taxon>
        <taxon>Paralvinella</taxon>
    </lineage>
</organism>
<evidence type="ECO:0000256" key="1">
    <source>
        <dbReference type="SAM" id="MobiDB-lite"/>
    </source>
</evidence>
<name>A0AAD9JP52_9ANNE</name>
<reference evidence="2" key="1">
    <citation type="journal article" date="2023" name="Mol. Biol. Evol.">
        <title>Third-Generation Sequencing Reveals the Adaptive Role of the Epigenome in Three Deep-Sea Polychaetes.</title>
        <authorList>
            <person name="Perez M."/>
            <person name="Aroh O."/>
            <person name="Sun Y."/>
            <person name="Lan Y."/>
            <person name="Juniper S.K."/>
            <person name="Young C.R."/>
            <person name="Angers B."/>
            <person name="Qian P.Y."/>
        </authorList>
    </citation>
    <scope>NUCLEOTIDE SEQUENCE</scope>
    <source>
        <strain evidence="2">P08H-3</strain>
    </source>
</reference>
<feature type="region of interest" description="Disordered" evidence="1">
    <location>
        <begin position="175"/>
        <end position="258"/>
    </location>
</feature>
<feature type="region of interest" description="Disordered" evidence="1">
    <location>
        <begin position="1"/>
        <end position="57"/>
    </location>
</feature>
<protein>
    <recommendedName>
        <fullName evidence="4">Prospero domain-containing protein</fullName>
    </recommendedName>
</protein>
<feature type="compositionally biased region" description="Low complexity" evidence="1">
    <location>
        <begin position="493"/>
        <end position="507"/>
    </location>
</feature>
<comment type="caution">
    <text evidence="2">The sequence shown here is derived from an EMBL/GenBank/DDBJ whole genome shotgun (WGS) entry which is preliminary data.</text>
</comment>
<dbReference type="Proteomes" id="UP001208570">
    <property type="component" value="Unassembled WGS sequence"/>
</dbReference>
<proteinExistence type="predicted"/>
<feature type="compositionally biased region" description="Polar residues" evidence="1">
    <location>
        <begin position="1"/>
        <end position="10"/>
    </location>
</feature>
<dbReference type="GO" id="GO:0000978">
    <property type="term" value="F:RNA polymerase II cis-regulatory region sequence-specific DNA binding"/>
    <property type="evidence" value="ECO:0007669"/>
    <property type="project" value="TreeGrafter"/>
</dbReference>
<feature type="compositionally biased region" description="Basic and acidic residues" evidence="1">
    <location>
        <begin position="222"/>
        <end position="233"/>
    </location>
</feature>
<dbReference type="InterPro" id="IPR039350">
    <property type="entry name" value="Prospero_homeodomain"/>
</dbReference>
<feature type="compositionally biased region" description="Low complexity" evidence="1">
    <location>
        <begin position="471"/>
        <end position="480"/>
    </location>
</feature>
<feature type="region of interest" description="Disordered" evidence="1">
    <location>
        <begin position="629"/>
        <end position="662"/>
    </location>
</feature>
<feature type="compositionally biased region" description="Gly residues" evidence="1">
    <location>
        <begin position="634"/>
        <end position="643"/>
    </location>
</feature>
<gene>
    <name evidence="2" type="ORF">LSH36_204g06013</name>
</gene>
<dbReference type="GO" id="GO:0005634">
    <property type="term" value="C:nucleus"/>
    <property type="evidence" value="ECO:0007669"/>
    <property type="project" value="TreeGrafter"/>
</dbReference>